<organism evidence="2 3">
    <name type="scientific">Trifolium medium</name>
    <dbReference type="NCBI Taxonomy" id="97028"/>
    <lineage>
        <taxon>Eukaryota</taxon>
        <taxon>Viridiplantae</taxon>
        <taxon>Streptophyta</taxon>
        <taxon>Embryophyta</taxon>
        <taxon>Tracheophyta</taxon>
        <taxon>Spermatophyta</taxon>
        <taxon>Magnoliopsida</taxon>
        <taxon>eudicotyledons</taxon>
        <taxon>Gunneridae</taxon>
        <taxon>Pentapetalae</taxon>
        <taxon>rosids</taxon>
        <taxon>fabids</taxon>
        <taxon>Fabales</taxon>
        <taxon>Fabaceae</taxon>
        <taxon>Papilionoideae</taxon>
        <taxon>50 kb inversion clade</taxon>
        <taxon>NPAAA clade</taxon>
        <taxon>Hologalegina</taxon>
        <taxon>IRL clade</taxon>
        <taxon>Trifolieae</taxon>
        <taxon>Trifolium</taxon>
    </lineage>
</organism>
<feature type="non-terminal residue" evidence="2">
    <location>
        <position position="22"/>
    </location>
</feature>
<evidence type="ECO:0000256" key="1">
    <source>
        <dbReference type="SAM" id="MobiDB-lite"/>
    </source>
</evidence>
<feature type="compositionally biased region" description="Basic and acidic residues" evidence="1">
    <location>
        <begin position="13"/>
        <end position="22"/>
    </location>
</feature>
<evidence type="ECO:0000313" key="2">
    <source>
        <dbReference type="EMBL" id="MCI22734.1"/>
    </source>
</evidence>
<name>A0A392QEY2_9FABA</name>
<dbReference type="AlphaFoldDB" id="A0A392QEY2"/>
<sequence length="22" mass="2500">MEVTGSPLFSTERSLELGRPHR</sequence>
<evidence type="ECO:0000313" key="3">
    <source>
        <dbReference type="Proteomes" id="UP000265520"/>
    </source>
</evidence>
<feature type="region of interest" description="Disordered" evidence="1">
    <location>
        <begin position="1"/>
        <end position="22"/>
    </location>
</feature>
<proteinExistence type="predicted"/>
<dbReference type="EMBL" id="LXQA010132051">
    <property type="protein sequence ID" value="MCI22734.1"/>
    <property type="molecule type" value="Genomic_DNA"/>
</dbReference>
<comment type="caution">
    <text evidence="2">The sequence shown here is derived from an EMBL/GenBank/DDBJ whole genome shotgun (WGS) entry which is preliminary data.</text>
</comment>
<dbReference type="Proteomes" id="UP000265520">
    <property type="component" value="Unassembled WGS sequence"/>
</dbReference>
<protein>
    <submittedName>
        <fullName evidence="2">Uncharacterized protein</fullName>
    </submittedName>
</protein>
<reference evidence="2 3" key="1">
    <citation type="journal article" date="2018" name="Front. Plant Sci.">
        <title>Red Clover (Trifolium pratense) and Zigzag Clover (T. medium) - A Picture of Genomic Similarities and Differences.</title>
        <authorList>
            <person name="Dluhosova J."/>
            <person name="Istvanek J."/>
            <person name="Nedelnik J."/>
            <person name="Repkova J."/>
        </authorList>
    </citation>
    <scope>NUCLEOTIDE SEQUENCE [LARGE SCALE GENOMIC DNA]</scope>
    <source>
        <strain evidence="3">cv. 10/8</strain>
        <tissue evidence="2">Leaf</tissue>
    </source>
</reference>
<keyword evidence="3" id="KW-1185">Reference proteome</keyword>
<accession>A0A392QEY2</accession>